<dbReference type="OrthoDB" id="6151390at2759"/>
<evidence type="ECO:0000313" key="3">
    <source>
        <dbReference type="EMBL" id="CAC5393355.1"/>
    </source>
</evidence>
<keyword evidence="2" id="KW-0812">Transmembrane</keyword>
<feature type="transmembrane region" description="Helical" evidence="2">
    <location>
        <begin position="243"/>
        <end position="263"/>
    </location>
</feature>
<keyword evidence="4" id="KW-1185">Reference proteome</keyword>
<feature type="compositionally biased region" description="Basic and acidic residues" evidence="1">
    <location>
        <begin position="314"/>
        <end position="334"/>
    </location>
</feature>
<accession>A0A6J8CAD7</accession>
<gene>
    <name evidence="3" type="ORF">MCOR_28225</name>
</gene>
<dbReference type="Proteomes" id="UP000507470">
    <property type="component" value="Unassembled WGS sequence"/>
</dbReference>
<sequence>MDKQTDIATTEPSIFKTLYRGFISFFVNNWKRSRLTLVYFISLGILCISNIGLLGIAINIRYDKIFGNSYIKEILTRFSIADHTFSKALNTFSFVVSIFSSLSIVAVIFSTVAIVSWRWRRVLLFTVDTSLTERLQNLLYEYQFSHVSGLYGDTSLGWNTLFVKAECCGVGTSIVCSFTSSVWYNSLPGISIPVQCCASQTDVYPYESKYDHNCTSVLADGYYHKQGCDTAVENRLKMYSIPFFVFMAVIILAEISCIVMTIYDSVHLPSEPNTLHLEEKANGGKVEISEVDEKPISKPSSTVSDKKDKKKKKEKENSENAAKRERKQSIEKLKSFVNQNTADTENVKDNIKIQSMEETKKENERMRTNTEVMLDLKNSNKKENTKDDKKEEADTLDQHKND</sequence>
<name>A0A6J8CAD7_MYTCO</name>
<keyword evidence="2" id="KW-1133">Transmembrane helix</keyword>
<evidence type="ECO:0000313" key="4">
    <source>
        <dbReference type="Proteomes" id="UP000507470"/>
    </source>
</evidence>
<evidence type="ECO:0000256" key="1">
    <source>
        <dbReference type="SAM" id="MobiDB-lite"/>
    </source>
</evidence>
<evidence type="ECO:0000256" key="2">
    <source>
        <dbReference type="SAM" id="Phobius"/>
    </source>
</evidence>
<protein>
    <submittedName>
        <fullName evidence="3">Uncharacterized protein</fullName>
    </submittedName>
</protein>
<feature type="transmembrane region" description="Helical" evidence="2">
    <location>
        <begin position="92"/>
        <end position="115"/>
    </location>
</feature>
<feature type="compositionally biased region" description="Basic and acidic residues" evidence="1">
    <location>
        <begin position="286"/>
        <end position="296"/>
    </location>
</feature>
<organism evidence="3 4">
    <name type="scientific">Mytilus coruscus</name>
    <name type="common">Sea mussel</name>
    <dbReference type="NCBI Taxonomy" id="42192"/>
    <lineage>
        <taxon>Eukaryota</taxon>
        <taxon>Metazoa</taxon>
        <taxon>Spiralia</taxon>
        <taxon>Lophotrochozoa</taxon>
        <taxon>Mollusca</taxon>
        <taxon>Bivalvia</taxon>
        <taxon>Autobranchia</taxon>
        <taxon>Pteriomorphia</taxon>
        <taxon>Mytilida</taxon>
        <taxon>Mytiloidea</taxon>
        <taxon>Mytilidae</taxon>
        <taxon>Mytilinae</taxon>
        <taxon>Mytilus</taxon>
    </lineage>
</organism>
<feature type="transmembrane region" description="Helical" evidence="2">
    <location>
        <begin position="37"/>
        <end position="60"/>
    </location>
</feature>
<feature type="compositionally biased region" description="Basic and acidic residues" evidence="1">
    <location>
        <begin position="345"/>
        <end position="368"/>
    </location>
</feature>
<reference evidence="3 4" key="1">
    <citation type="submission" date="2020-06" db="EMBL/GenBank/DDBJ databases">
        <authorList>
            <person name="Li R."/>
            <person name="Bekaert M."/>
        </authorList>
    </citation>
    <scope>NUCLEOTIDE SEQUENCE [LARGE SCALE GENOMIC DNA]</scope>
    <source>
        <strain evidence="4">wild</strain>
    </source>
</reference>
<dbReference type="AlphaFoldDB" id="A0A6J8CAD7"/>
<dbReference type="EMBL" id="CACVKT020005146">
    <property type="protein sequence ID" value="CAC5393355.1"/>
    <property type="molecule type" value="Genomic_DNA"/>
</dbReference>
<keyword evidence="2" id="KW-0472">Membrane</keyword>
<feature type="compositionally biased region" description="Basic and acidic residues" evidence="1">
    <location>
        <begin position="378"/>
        <end position="402"/>
    </location>
</feature>
<proteinExistence type="predicted"/>
<feature type="region of interest" description="Disordered" evidence="1">
    <location>
        <begin position="286"/>
        <end position="402"/>
    </location>
</feature>